<sequence>MKDHYINILLFALPLNILVYNQRNYYITPRHTETNRSLCECELYSPANYDNDAEMKRVMQQFEDRTSQRFHEYDERMQSKRMQCKEQCDKEIQKIILKDKIEKEFMEKFSVLETDIQKEAIPTCVCEKSVADKTEKFCLNCGKNMGAIAPGWGLICGVGYVGWTQYAAATVLQETIKKGVEVGLTKITEIAAQFWGLEAYQIPTVDALTKLIAGKFTDEITLPGIVKTLNSAMDVTFDEGPYSEFAFYIQGAATRPISLNSYTVEVAAVKNAVSDAKNLALTNTGNVTTTLTTTIIASIVAIVVIILVMVIIYLILRYRRKKKMKKKLQYLKLLKE</sequence>
<keyword evidence="1" id="KW-1133">Transmembrane helix</keyword>
<reference evidence="2 5" key="2">
    <citation type="submission" date="2018-05" db="EMBL/GenBank/DDBJ databases">
        <title>Genome assembly of Plasmodium falciparum NF54 DiCre.</title>
        <authorList>
            <person name="Baumgarten S."/>
            <person name="Treeck M."/>
            <person name="Scherf A."/>
        </authorList>
    </citation>
    <scope>NUCLEOTIDE SEQUENCE [LARGE SCALE GENOMIC DNA]</scope>
    <source>
        <strain evidence="2">NF54</strain>
    </source>
</reference>
<keyword evidence="1" id="KW-0812">Transmembrane</keyword>
<dbReference type="InterPro" id="IPR011992">
    <property type="entry name" value="EF-hand-dom_pair"/>
</dbReference>
<organism evidence="3 4">
    <name type="scientific">Plasmodium falciparum (isolate NF54)</name>
    <dbReference type="NCBI Taxonomy" id="5843"/>
    <lineage>
        <taxon>Eukaryota</taxon>
        <taxon>Sar</taxon>
        <taxon>Alveolata</taxon>
        <taxon>Apicomplexa</taxon>
        <taxon>Aconoidasida</taxon>
        <taxon>Haemosporida</taxon>
        <taxon>Plasmodiidae</taxon>
        <taxon>Plasmodium</taxon>
        <taxon>Plasmodium (Laverania)</taxon>
    </lineage>
</organism>
<reference evidence="3 4" key="1">
    <citation type="submission" date="2017-11" db="EMBL/GenBank/DDBJ databases">
        <title>Plasmodium falciparum NF54 genome assembly.</title>
        <authorList>
            <person name="Bryant J.M."/>
            <person name="Baumgarten S."/>
            <person name="Scheidig-Benatar C."/>
            <person name="Scherf A."/>
        </authorList>
    </citation>
    <scope>NUCLEOTIDE SEQUENCE [LARGE SCALE GENOMIC DNA]</scope>
    <source>
        <strain evidence="3">NF54</strain>
    </source>
</reference>
<gene>
    <name evidence="3" type="ORF">CK202_4458</name>
    <name evidence="2" type="ORF">CYL21_5476</name>
</gene>
<dbReference type="Pfam" id="PF02009">
    <property type="entry name" value="RIFIN"/>
    <property type="match status" value="1"/>
</dbReference>
<dbReference type="SMR" id="A0A2I0BS07"/>
<dbReference type="EMBL" id="NYMT01000015">
    <property type="protein sequence ID" value="PKC44642.1"/>
    <property type="molecule type" value="Genomic_DNA"/>
</dbReference>
<feature type="transmembrane region" description="Helical" evidence="1">
    <location>
        <begin position="295"/>
        <end position="316"/>
    </location>
</feature>
<keyword evidence="1" id="KW-0472">Membrane</keyword>
<evidence type="ECO:0000256" key="1">
    <source>
        <dbReference type="SAM" id="Phobius"/>
    </source>
</evidence>
<dbReference type="Proteomes" id="UP000232684">
    <property type="component" value="Unassembled WGS sequence"/>
</dbReference>
<dbReference type="SUPFAM" id="SSF47473">
    <property type="entry name" value="EF-hand"/>
    <property type="match status" value="1"/>
</dbReference>
<dbReference type="EMBL" id="QFXU01000024">
    <property type="protein sequence ID" value="KAF4326502.1"/>
    <property type="molecule type" value="Genomic_DNA"/>
</dbReference>
<protein>
    <submittedName>
        <fullName evidence="3">Rifin</fullName>
    </submittedName>
</protein>
<dbReference type="AlphaFoldDB" id="A0A2I0BS07"/>
<evidence type="ECO:0000313" key="2">
    <source>
        <dbReference type="EMBL" id="KAF4326502.1"/>
    </source>
</evidence>
<dbReference type="Proteomes" id="UP000754359">
    <property type="component" value="Unassembled WGS sequence"/>
</dbReference>
<proteinExistence type="predicted"/>
<evidence type="ECO:0000313" key="3">
    <source>
        <dbReference type="EMBL" id="PKC44642.1"/>
    </source>
</evidence>
<dbReference type="NCBIfam" id="TIGR01477">
    <property type="entry name" value="RIFIN"/>
    <property type="match status" value="1"/>
</dbReference>
<accession>A0A2I0BS07</accession>
<comment type="caution">
    <text evidence="3">The sequence shown here is derived from an EMBL/GenBank/DDBJ whole genome shotgun (WGS) entry which is preliminary data.</text>
</comment>
<evidence type="ECO:0000313" key="5">
    <source>
        <dbReference type="Proteomes" id="UP000754359"/>
    </source>
</evidence>
<dbReference type="InterPro" id="IPR006373">
    <property type="entry name" value="VSA_Rifin"/>
</dbReference>
<name>A0A2I0BS07_PLAFO</name>
<evidence type="ECO:0000313" key="4">
    <source>
        <dbReference type="Proteomes" id="UP000232684"/>
    </source>
</evidence>